<gene>
    <name evidence="5" type="ORF">BJ875DRAFT_452395</name>
</gene>
<evidence type="ECO:0000256" key="2">
    <source>
        <dbReference type="ARBA" id="ARBA00023242"/>
    </source>
</evidence>
<reference evidence="5" key="1">
    <citation type="journal article" date="2021" name="IMA Fungus">
        <title>Genomic characterization of three marine fungi, including Emericellopsis atlantica sp. nov. with signatures of a generalist lifestyle and marine biomass degradation.</title>
        <authorList>
            <person name="Hagestad O.C."/>
            <person name="Hou L."/>
            <person name="Andersen J.H."/>
            <person name="Hansen E.H."/>
            <person name="Altermark B."/>
            <person name="Li C."/>
            <person name="Kuhnert E."/>
            <person name="Cox R.J."/>
            <person name="Crous P.W."/>
            <person name="Spatafora J.W."/>
            <person name="Lail K."/>
            <person name="Amirebrahimi M."/>
            <person name="Lipzen A."/>
            <person name="Pangilinan J."/>
            <person name="Andreopoulos W."/>
            <person name="Hayes R.D."/>
            <person name="Ng V."/>
            <person name="Grigoriev I.V."/>
            <person name="Jackson S.A."/>
            <person name="Sutton T.D.S."/>
            <person name="Dobson A.D.W."/>
            <person name="Rama T."/>
        </authorList>
    </citation>
    <scope>NUCLEOTIDE SEQUENCE</scope>
    <source>
        <strain evidence="5">TRa018bII</strain>
    </source>
</reference>
<dbReference type="Gene3D" id="4.10.240.10">
    <property type="entry name" value="Zn(2)-C6 fungal-type DNA-binding domain"/>
    <property type="match status" value="1"/>
</dbReference>
<dbReference type="OrthoDB" id="3364175at2759"/>
<keyword evidence="1" id="KW-0479">Metal-binding</keyword>
<dbReference type="GO" id="GO:0045944">
    <property type="term" value="P:positive regulation of transcription by RNA polymerase II"/>
    <property type="evidence" value="ECO:0007669"/>
    <property type="project" value="TreeGrafter"/>
</dbReference>
<dbReference type="InterPro" id="IPR052783">
    <property type="entry name" value="Metabolic/Drug-Res_Regulator"/>
</dbReference>
<dbReference type="CDD" id="cd00067">
    <property type="entry name" value="GAL4"/>
    <property type="match status" value="1"/>
</dbReference>
<feature type="region of interest" description="Disordered" evidence="3">
    <location>
        <begin position="159"/>
        <end position="221"/>
    </location>
</feature>
<dbReference type="PROSITE" id="PS50048">
    <property type="entry name" value="ZN2_CY6_FUNGAL_2"/>
    <property type="match status" value="1"/>
</dbReference>
<feature type="domain" description="Zn(2)-C6 fungal-type" evidence="4">
    <location>
        <begin position="43"/>
        <end position="73"/>
    </location>
</feature>
<feature type="compositionally biased region" description="Polar residues" evidence="3">
    <location>
        <begin position="710"/>
        <end position="719"/>
    </location>
</feature>
<dbReference type="Pfam" id="PF04082">
    <property type="entry name" value="Fungal_trans"/>
    <property type="match status" value="1"/>
</dbReference>
<sequence>MAGRKETGMGQDGDKEEGNKGDGDQENRMLKDKQGPRKRVSQACHRCRLRKDKCDGKKPACSTCITNTQSCSYDANVKKRGLPEGYVRGLEKLLGAAIRDIEGVEDNMLEALTVDGKGVSPLQAWNDEAISERLVEIWRKSTLFQEFDRLVSSLEPTGLVGSGKRKRADSDSQMGRPGVILGGPASVSMGGTSPLSRQESRPDMSQFSWSEPQPGRGTSNLVGYSKIPRLQAGDPSSILTSNQFTTKTPTKQDWPELPSETWHLLDVYFSYTHSWLPIIEKTDLLRVSYQYSQNHNIGPSSSGDVAALWAVIAYAKFQHRAICNIPRAQGRVQEVVWTAERMIDHARSLIPSEEGIFDLGHVQALLLLTLANFGMDHLSRAWDLIGQAVRLSIDLELDSADPTINPFKPKSRAKHVFLGCFVLDTIIAARMKRRPHLRADDADAVGAIDEDGLEEWDPWTDCLAVHKAFTTNSRVPSSVLSTFNRLVQVLKILSTAICIPRNGNALQMSTSLQGELHVWTQAQSPSLYFDNSARNSEQAFSLLPHQFHLHTTYFTVLATCQMLAHTHSDENVNLELCIRTGRHVSELLKGHLNTCGLLIVPPTYEYFVKSAYDIVSEVRGSIEHTHIVLDDWKHNLDICLDAMGPAWTVFDSLGDAVSNRPLSSQGRRESEVAFDLISGNQQADTPTSAITPQSLSGFKTSGPHCPHPFTVTNSRPRTSHTMTVATYSAHRSQSFGQSSGHGLPQPPMYQDARSVLVRSDPLQTLQQASQPSQVPPNLGRSLQAPRLRFASVDSPMNSQLRSNRSATSDNDTDLLANEFAALDAMKWTGNWYQGLVNLGFTDRDNMNQDFYAFCQEPDPLHQNNAFQQLVANSNAEAINFFDGSGLGGIAMSGLGMGFGEEHEGIVAGHILQSLSAAENRRVRGKLDT</sequence>
<keyword evidence="2" id="KW-0539">Nucleus</keyword>
<proteinExistence type="predicted"/>
<dbReference type="AlphaFoldDB" id="A0A9P7YQR7"/>
<dbReference type="SMART" id="SM00066">
    <property type="entry name" value="GAL4"/>
    <property type="match status" value="1"/>
</dbReference>
<dbReference type="EMBL" id="MU251377">
    <property type="protein sequence ID" value="KAG9238015.1"/>
    <property type="molecule type" value="Genomic_DNA"/>
</dbReference>
<accession>A0A9P7YQR7</accession>
<feature type="region of interest" description="Disordered" evidence="3">
    <location>
        <begin position="1"/>
        <end position="37"/>
    </location>
</feature>
<dbReference type="GO" id="GO:0003677">
    <property type="term" value="F:DNA binding"/>
    <property type="evidence" value="ECO:0007669"/>
    <property type="project" value="InterPro"/>
</dbReference>
<feature type="compositionally biased region" description="Basic and acidic residues" evidence="3">
    <location>
        <begin position="1"/>
        <end position="35"/>
    </location>
</feature>
<dbReference type="GO" id="GO:0006351">
    <property type="term" value="P:DNA-templated transcription"/>
    <property type="evidence" value="ECO:0007669"/>
    <property type="project" value="InterPro"/>
</dbReference>
<feature type="compositionally biased region" description="Polar residues" evidence="3">
    <location>
        <begin position="189"/>
        <end position="221"/>
    </location>
</feature>
<feature type="compositionally biased region" description="Polar residues" evidence="3">
    <location>
        <begin position="237"/>
        <end position="251"/>
    </location>
</feature>
<dbReference type="CDD" id="cd12148">
    <property type="entry name" value="fungal_TF_MHR"/>
    <property type="match status" value="1"/>
</dbReference>
<name>A0A9P7YQR7_9HELO</name>
<evidence type="ECO:0000313" key="5">
    <source>
        <dbReference type="EMBL" id="KAG9238015.1"/>
    </source>
</evidence>
<dbReference type="GO" id="GO:0008270">
    <property type="term" value="F:zinc ion binding"/>
    <property type="evidence" value="ECO:0007669"/>
    <property type="project" value="InterPro"/>
</dbReference>
<organism evidence="5 6">
    <name type="scientific">Amylocarpus encephaloides</name>
    <dbReference type="NCBI Taxonomy" id="45428"/>
    <lineage>
        <taxon>Eukaryota</taxon>
        <taxon>Fungi</taxon>
        <taxon>Dikarya</taxon>
        <taxon>Ascomycota</taxon>
        <taxon>Pezizomycotina</taxon>
        <taxon>Leotiomycetes</taxon>
        <taxon>Helotiales</taxon>
        <taxon>Helotiales incertae sedis</taxon>
        <taxon>Amylocarpus</taxon>
    </lineage>
</organism>
<keyword evidence="6" id="KW-1185">Reference proteome</keyword>
<dbReference type="PROSITE" id="PS00463">
    <property type="entry name" value="ZN2_CY6_FUNGAL_1"/>
    <property type="match status" value="1"/>
</dbReference>
<evidence type="ECO:0000313" key="6">
    <source>
        <dbReference type="Proteomes" id="UP000824998"/>
    </source>
</evidence>
<dbReference type="InterPro" id="IPR001138">
    <property type="entry name" value="Zn2Cys6_DnaBD"/>
</dbReference>
<evidence type="ECO:0000256" key="3">
    <source>
        <dbReference type="SAM" id="MobiDB-lite"/>
    </source>
</evidence>
<feature type="region of interest" description="Disordered" evidence="3">
    <location>
        <begin position="790"/>
        <end position="809"/>
    </location>
</feature>
<dbReference type="Proteomes" id="UP000824998">
    <property type="component" value="Unassembled WGS sequence"/>
</dbReference>
<dbReference type="GO" id="GO:0000981">
    <property type="term" value="F:DNA-binding transcription factor activity, RNA polymerase II-specific"/>
    <property type="evidence" value="ECO:0007669"/>
    <property type="project" value="InterPro"/>
</dbReference>
<feature type="compositionally biased region" description="Polar residues" evidence="3">
    <location>
        <begin position="794"/>
        <end position="809"/>
    </location>
</feature>
<dbReference type="Pfam" id="PF00172">
    <property type="entry name" value="Zn_clus"/>
    <property type="match status" value="1"/>
</dbReference>
<dbReference type="InterPro" id="IPR007219">
    <property type="entry name" value="XnlR_reg_dom"/>
</dbReference>
<dbReference type="InterPro" id="IPR036864">
    <property type="entry name" value="Zn2-C6_fun-type_DNA-bd_sf"/>
</dbReference>
<evidence type="ECO:0000259" key="4">
    <source>
        <dbReference type="PROSITE" id="PS50048"/>
    </source>
</evidence>
<comment type="caution">
    <text evidence="5">The sequence shown here is derived from an EMBL/GenBank/DDBJ whole genome shotgun (WGS) entry which is preliminary data.</text>
</comment>
<dbReference type="SMART" id="SM00906">
    <property type="entry name" value="Fungal_trans"/>
    <property type="match status" value="1"/>
</dbReference>
<feature type="region of interest" description="Disordered" evidence="3">
    <location>
        <begin position="699"/>
        <end position="719"/>
    </location>
</feature>
<dbReference type="PANTHER" id="PTHR47655:SF2">
    <property type="entry name" value="QUINIC ACID UTILIZATION ACTIVATOR"/>
    <property type="match status" value="1"/>
</dbReference>
<evidence type="ECO:0000256" key="1">
    <source>
        <dbReference type="ARBA" id="ARBA00022723"/>
    </source>
</evidence>
<dbReference type="PANTHER" id="PTHR47655">
    <property type="entry name" value="QUINIC ACID UTILIZATION ACTIVATOR"/>
    <property type="match status" value="1"/>
</dbReference>
<protein>
    <submittedName>
        <fullName evidence="5">Fungal-specific transcription factor domain-containing protein</fullName>
    </submittedName>
</protein>
<feature type="region of interest" description="Disordered" evidence="3">
    <location>
        <begin position="236"/>
        <end position="255"/>
    </location>
</feature>
<dbReference type="SUPFAM" id="SSF57701">
    <property type="entry name" value="Zn2/Cys6 DNA-binding domain"/>
    <property type="match status" value="1"/>
</dbReference>